<feature type="compositionally biased region" description="Basic residues" evidence="7">
    <location>
        <begin position="141"/>
        <end position="152"/>
    </location>
</feature>
<feature type="compositionally biased region" description="Basic residues" evidence="7">
    <location>
        <begin position="204"/>
        <end position="226"/>
    </location>
</feature>
<feature type="compositionally biased region" description="Basic and acidic residues" evidence="7">
    <location>
        <begin position="18"/>
        <end position="33"/>
    </location>
</feature>
<dbReference type="InterPro" id="IPR005819">
    <property type="entry name" value="H1/H5"/>
</dbReference>
<organism evidence="9 10">
    <name type="scientific">Ceratopteris richardii</name>
    <name type="common">Triangle waterfern</name>
    <dbReference type="NCBI Taxonomy" id="49495"/>
    <lineage>
        <taxon>Eukaryota</taxon>
        <taxon>Viridiplantae</taxon>
        <taxon>Streptophyta</taxon>
        <taxon>Embryophyta</taxon>
        <taxon>Tracheophyta</taxon>
        <taxon>Polypodiopsida</taxon>
        <taxon>Polypodiidae</taxon>
        <taxon>Polypodiales</taxon>
        <taxon>Pteridineae</taxon>
        <taxon>Pteridaceae</taxon>
        <taxon>Parkerioideae</taxon>
        <taxon>Ceratopteris</taxon>
    </lineage>
</organism>
<reference evidence="9" key="1">
    <citation type="submission" date="2021-08" db="EMBL/GenBank/DDBJ databases">
        <title>WGS assembly of Ceratopteris richardii.</title>
        <authorList>
            <person name="Marchant D.B."/>
            <person name="Chen G."/>
            <person name="Jenkins J."/>
            <person name="Shu S."/>
            <person name="Leebens-Mack J."/>
            <person name="Grimwood J."/>
            <person name="Schmutz J."/>
            <person name="Soltis P."/>
            <person name="Soltis D."/>
            <person name="Chen Z.-H."/>
        </authorList>
    </citation>
    <scope>NUCLEOTIDE SEQUENCE</scope>
    <source>
        <strain evidence="9">Whitten #5841</strain>
        <tissue evidence="9">Leaf</tissue>
    </source>
</reference>
<evidence type="ECO:0000256" key="2">
    <source>
        <dbReference type="ARBA" id="ARBA00004286"/>
    </source>
</evidence>
<dbReference type="Proteomes" id="UP000825935">
    <property type="component" value="Chromosome 34"/>
</dbReference>
<keyword evidence="10" id="KW-1185">Reference proteome</keyword>
<dbReference type="GO" id="GO:0005634">
    <property type="term" value="C:nucleus"/>
    <property type="evidence" value="ECO:0007669"/>
    <property type="project" value="UniProtKB-SubCell"/>
</dbReference>
<dbReference type="OrthoDB" id="1110759at2759"/>
<protein>
    <recommendedName>
        <fullName evidence="8">H15 domain-containing protein</fullName>
    </recommendedName>
</protein>
<keyword evidence="4 6" id="KW-0238">DNA-binding</keyword>
<dbReference type="EMBL" id="CM035439">
    <property type="protein sequence ID" value="KAH7283520.1"/>
    <property type="molecule type" value="Genomic_DNA"/>
</dbReference>
<dbReference type="GO" id="GO:0000786">
    <property type="term" value="C:nucleosome"/>
    <property type="evidence" value="ECO:0007669"/>
    <property type="project" value="InterPro"/>
</dbReference>
<comment type="subcellular location">
    <subcellularLocation>
        <location evidence="2">Chromosome</location>
    </subcellularLocation>
    <subcellularLocation>
        <location evidence="1 6">Nucleus</location>
    </subcellularLocation>
</comment>
<keyword evidence="3 6" id="KW-0158">Chromosome</keyword>
<dbReference type="PANTHER" id="PTHR11467">
    <property type="entry name" value="HISTONE H1"/>
    <property type="match status" value="1"/>
</dbReference>
<evidence type="ECO:0000256" key="4">
    <source>
        <dbReference type="ARBA" id="ARBA00023125"/>
    </source>
</evidence>
<comment type="caution">
    <text evidence="9">The sequence shown here is derived from an EMBL/GenBank/DDBJ whole genome shotgun (WGS) entry which is preliminary data.</text>
</comment>
<keyword evidence="5 6" id="KW-0539">Nucleus</keyword>
<evidence type="ECO:0000256" key="1">
    <source>
        <dbReference type="ARBA" id="ARBA00004123"/>
    </source>
</evidence>
<evidence type="ECO:0000256" key="7">
    <source>
        <dbReference type="SAM" id="MobiDB-lite"/>
    </source>
</evidence>
<dbReference type="GO" id="GO:0006334">
    <property type="term" value="P:nucleosome assembly"/>
    <property type="evidence" value="ECO:0007669"/>
    <property type="project" value="InterPro"/>
</dbReference>
<dbReference type="PROSITE" id="PS51504">
    <property type="entry name" value="H15"/>
    <property type="match status" value="1"/>
</dbReference>
<feature type="compositionally biased region" description="Basic residues" evidence="7">
    <location>
        <begin position="185"/>
        <end position="194"/>
    </location>
</feature>
<feature type="compositionally biased region" description="Basic and acidic residues" evidence="7">
    <location>
        <begin position="1"/>
        <end position="10"/>
    </location>
</feature>
<feature type="region of interest" description="Disordered" evidence="7">
    <location>
        <begin position="139"/>
        <end position="226"/>
    </location>
</feature>
<feature type="region of interest" description="Disordered" evidence="7">
    <location>
        <begin position="1"/>
        <end position="46"/>
    </location>
</feature>
<dbReference type="AlphaFoldDB" id="A0A8T2QIV6"/>
<dbReference type="PANTHER" id="PTHR11467:SF36">
    <property type="entry name" value="HISTONE 24-RELATED"/>
    <property type="match status" value="1"/>
</dbReference>
<sequence>MAVEGAEKTATENPPSDVKADEKPAKKTKASKEKKPRALRAPSGHPPYLQMIAEAIAALKERSGSSQPAIVKFLDGKYKAVLPPNYKKQLSVQLKKFVVKKKLIQIKHSVKLAEGVKKKPGSGVKKTVLPKKKIVAEVKSPKSKALKVKKPKVTGAAKAKVVKPNVKPSGDKPAAKKPVVTKKPAGPKKLKLTKPKSPTLKKAAAPKKLKTMKPKPPSPKKAKASA</sequence>
<dbReference type="GO" id="GO:0030527">
    <property type="term" value="F:structural constituent of chromatin"/>
    <property type="evidence" value="ECO:0007669"/>
    <property type="project" value="InterPro"/>
</dbReference>
<comment type="similarity">
    <text evidence="6">Belongs to the histone H1/H5 family.</text>
</comment>
<name>A0A8T2QIV6_CERRI</name>
<dbReference type="InterPro" id="IPR036388">
    <property type="entry name" value="WH-like_DNA-bd_sf"/>
</dbReference>
<dbReference type="GO" id="GO:0045910">
    <property type="term" value="P:negative regulation of DNA recombination"/>
    <property type="evidence" value="ECO:0007669"/>
    <property type="project" value="TreeGrafter"/>
</dbReference>
<dbReference type="SUPFAM" id="SSF46785">
    <property type="entry name" value="Winged helix' DNA-binding domain"/>
    <property type="match status" value="1"/>
</dbReference>
<evidence type="ECO:0000259" key="8">
    <source>
        <dbReference type="PROSITE" id="PS51504"/>
    </source>
</evidence>
<dbReference type="GO" id="GO:0003690">
    <property type="term" value="F:double-stranded DNA binding"/>
    <property type="evidence" value="ECO:0007669"/>
    <property type="project" value="TreeGrafter"/>
</dbReference>
<dbReference type="Gene3D" id="1.10.10.10">
    <property type="entry name" value="Winged helix-like DNA-binding domain superfamily/Winged helix DNA-binding domain"/>
    <property type="match status" value="1"/>
</dbReference>
<dbReference type="InterPro" id="IPR005818">
    <property type="entry name" value="Histone_H1/H5_H15"/>
</dbReference>
<feature type="compositionally biased region" description="Low complexity" evidence="7">
    <location>
        <begin position="153"/>
        <end position="168"/>
    </location>
</feature>
<evidence type="ECO:0000256" key="6">
    <source>
        <dbReference type="RuleBase" id="RU003894"/>
    </source>
</evidence>
<dbReference type="PRINTS" id="PR00624">
    <property type="entry name" value="HISTONEH5"/>
</dbReference>
<dbReference type="GO" id="GO:0031492">
    <property type="term" value="F:nucleosomal DNA binding"/>
    <property type="evidence" value="ECO:0007669"/>
    <property type="project" value="TreeGrafter"/>
</dbReference>
<feature type="domain" description="H15" evidence="8">
    <location>
        <begin position="44"/>
        <end position="114"/>
    </location>
</feature>
<evidence type="ECO:0000256" key="3">
    <source>
        <dbReference type="ARBA" id="ARBA00022454"/>
    </source>
</evidence>
<evidence type="ECO:0000256" key="5">
    <source>
        <dbReference type="ARBA" id="ARBA00023242"/>
    </source>
</evidence>
<evidence type="ECO:0000313" key="10">
    <source>
        <dbReference type="Proteomes" id="UP000825935"/>
    </source>
</evidence>
<proteinExistence type="inferred from homology"/>
<dbReference type="SMART" id="SM00526">
    <property type="entry name" value="H15"/>
    <property type="match status" value="1"/>
</dbReference>
<dbReference type="InterPro" id="IPR036390">
    <property type="entry name" value="WH_DNA-bd_sf"/>
</dbReference>
<dbReference type="Pfam" id="PF00538">
    <property type="entry name" value="Linker_histone"/>
    <property type="match status" value="1"/>
</dbReference>
<dbReference type="GO" id="GO:0030261">
    <property type="term" value="P:chromosome condensation"/>
    <property type="evidence" value="ECO:0007669"/>
    <property type="project" value="TreeGrafter"/>
</dbReference>
<accession>A0A8T2QIV6</accession>
<gene>
    <name evidence="9" type="ORF">KP509_34G011100</name>
</gene>
<evidence type="ECO:0000313" key="9">
    <source>
        <dbReference type="EMBL" id="KAH7283520.1"/>
    </source>
</evidence>